<proteinExistence type="predicted"/>
<dbReference type="EMBL" id="JAMXIB010000005">
    <property type="protein sequence ID" value="MCO5724730.1"/>
    <property type="molecule type" value="Genomic_DNA"/>
</dbReference>
<evidence type="ECO:0000313" key="2">
    <source>
        <dbReference type="Proteomes" id="UP001206312"/>
    </source>
</evidence>
<evidence type="ECO:0000313" key="1">
    <source>
        <dbReference type="EMBL" id="MCO5724730.1"/>
    </source>
</evidence>
<comment type="caution">
    <text evidence="1">The sequence shown here is derived from an EMBL/GenBank/DDBJ whole genome shotgun (WGS) entry which is preliminary data.</text>
</comment>
<protein>
    <submittedName>
        <fullName evidence="1">Uncharacterized protein</fullName>
    </submittedName>
</protein>
<dbReference type="RefSeq" id="WP_252741107.1">
    <property type="nucleotide sequence ID" value="NZ_JAMXIB010000005.1"/>
</dbReference>
<organism evidence="1 2">
    <name type="scientific">Robiginitalea marina</name>
    <dbReference type="NCBI Taxonomy" id="2954105"/>
    <lineage>
        <taxon>Bacteria</taxon>
        <taxon>Pseudomonadati</taxon>
        <taxon>Bacteroidota</taxon>
        <taxon>Flavobacteriia</taxon>
        <taxon>Flavobacteriales</taxon>
        <taxon>Flavobacteriaceae</taxon>
        <taxon>Robiginitalea</taxon>
    </lineage>
</organism>
<dbReference type="Proteomes" id="UP001206312">
    <property type="component" value="Unassembled WGS sequence"/>
</dbReference>
<keyword evidence="2" id="KW-1185">Reference proteome</keyword>
<accession>A0ABT1AYR1</accession>
<reference evidence="1 2" key="1">
    <citation type="submission" date="2022-06" db="EMBL/GenBank/DDBJ databases">
        <authorList>
            <person name="Xuan X."/>
        </authorList>
    </citation>
    <scope>NUCLEOTIDE SEQUENCE [LARGE SCALE GENOMIC DNA]</scope>
    <source>
        <strain evidence="1 2">2V75</strain>
    </source>
</reference>
<sequence>MVKEVKVKSVPEVRRHNLCKLAAKVAINFKYPLCLRIFWDFHGNCRKSCKKSKQKTNFDAE</sequence>
<gene>
    <name evidence="1" type="ORF">NG653_07660</name>
</gene>
<name>A0ABT1AYR1_9FLAO</name>